<evidence type="ECO:0000313" key="3">
    <source>
        <dbReference type="Proteomes" id="UP000198803"/>
    </source>
</evidence>
<dbReference type="Pfam" id="PF03979">
    <property type="entry name" value="Sigma70_r1_1"/>
    <property type="match status" value="1"/>
</dbReference>
<keyword evidence="3" id="KW-1185">Reference proteome</keyword>
<dbReference type="InterPro" id="IPR007127">
    <property type="entry name" value="RNA_pol_sigma_70_r1_1"/>
</dbReference>
<proteinExistence type="predicted"/>
<feature type="domain" description="RNA polymerase sigma factor 70 region 1.1" evidence="1">
    <location>
        <begin position="6"/>
        <end position="55"/>
    </location>
</feature>
<dbReference type="Gene3D" id="1.10.220.120">
    <property type="entry name" value="Sigma-70 factor, region 1.1"/>
    <property type="match status" value="1"/>
</dbReference>
<gene>
    <name evidence="2" type="ORF">SAMN05444163_6073</name>
</gene>
<sequence length="55" mass="6252">MDWSEIVRKMVILAQESGQITFVQIDELVPPTANQADIERLIEALNAKGIWILDE</sequence>
<dbReference type="RefSeq" id="WP_074816515.1">
    <property type="nucleotide sequence ID" value="NZ_LT629693.1"/>
</dbReference>
<dbReference type="EMBL" id="LT629693">
    <property type="protein sequence ID" value="SDJ65990.1"/>
    <property type="molecule type" value="Genomic_DNA"/>
</dbReference>
<dbReference type="Proteomes" id="UP000198803">
    <property type="component" value="Chromosome I"/>
</dbReference>
<dbReference type="InterPro" id="IPR042189">
    <property type="entry name" value="RNA_pol_sigma_70_r1_1_sf"/>
</dbReference>
<reference evidence="2 3" key="1">
    <citation type="submission" date="2016-10" db="EMBL/GenBank/DDBJ databases">
        <authorList>
            <person name="Varghese N."/>
            <person name="Submissions S."/>
        </authorList>
    </citation>
    <scope>NUCLEOTIDE SEQUENCE [LARGE SCALE GENOMIC DNA]</scope>
    <source>
        <strain evidence="2 3">GAS524</strain>
    </source>
</reference>
<name>A0ABY0Q828_9BRAD</name>
<evidence type="ECO:0000313" key="2">
    <source>
        <dbReference type="EMBL" id="SDJ65990.1"/>
    </source>
</evidence>
<organism evidence="2 3">
    <name type="scientific">Bradyrhizobium ottawaense</name>
    <dbReference type="NCBI Taxonomy" id="931866"/>
    <lineage>
        <taxon>Bacteria</taxon>
        <taxon>Pseudomonadati</taxon>
        <taxon>Pseudomonadota</taxon>
        <taxon>Alphaproteobacteria</taxon>
        <taxon>Hyphomicrobiales</taxon>
        <taxon>Nitrobacteraceae</taxon>
        <taxon>Bradyrhizobium</taxon>
    </lineage>
</organism>
<accession>A0ABY0Q828</accession>
<evidence type="ECO:0000259" key="1">
    <source>
        <dbReference type="Pfam" id="PF03979"/>
    </source>
</evidence>
<protein>
    <submittedName>
        <fullName evidence="2">Sigma-70 factor, region 1.1</fullName>
    </submittedName>
</protein>